<sequence>METTERGNTAELTNFHKSIFYPVLFAGLTCTIALAGLGFFLAGGIVVILTFVVEVGNIKIWKWRIKQVPIRALSDLVNEFKNRSETNEP</sequence>
<keyword evidence="1" id="KW-0812">Transmembrane</keyword>
<protein>
    <submittedName>
        <fullName evidence="2">Uncharacterized protein</fullName>
    </submittedName>
</protein>
<keyword evidence="1" id="KW-1133">Transmembrane helix</keyword>
<accession>A0A0F8W8K0</accession>
<proteinExistence type="predicted"/>
<keyword evidence="1" id="KW-0472">Membrane</keyword>
<evidence type="ECO:0000256" key="1">
    <source>
        <dbReference type="SAM" id="Phobius"/>
    </source>
</evidence>
<comment type="caution">
    <text evidence="2">The sequence shown here is derived from an EMBL/GenBank/DDBJ whole genome shotgun (WGS) entry which is preliminary data.</text>
</comment>
<gene>
    <name evidence="2" type="ORF">LCGC14_3097640</name>
</gene>
<organism evidence="2">
    <name type="scientific">marine sediment metagenome</name>
    <dbReference type="NCBI Taxonomy" id="412755"/>
    <lineage>
        <taxon>unclassified sequences</taxon>
        <taxon>metagenomes</taxon>
        <taxon>ecological metagenomes</taxon>
    </lineage>
</organism>
<name>A0A0F8W8K0_9ZZZZ</name>
<feature type="transmembrane region" description="Helical" evidence="1">
    <location>
        <begin position="20"/>
        <end position="53"/>
    </location>
</feature>
<dbReference type="AlphaFoldDB" id="A0A0F8W8K0"/>
<dbReference type="EMBL" id="LAZR01066648">
    <property type="protein sequence ID" value="KKK53152.1"/>
    <property type="molecule type" value="Genomic_DNA"/>
</dbReference>
<reference evidence="2" key="1">
    <citation type="journal article" date="2015" name="Nature">
        <title>Complex archaea that bridge the gap between prokaryotes and eukaryotes.</title>
        <authorList>
            <person name="Spang A."/>
            <person name="Saw J.H."/>
            <person name="Jorgensen S.L."/>
            <person name="Zaremba-Niedzwiedzka K."/>
            <person name="Martijn J."/>
            <person name="Lind A.E."/>
            <person name="van Eijk R."/>
            <person name="Schleper C."/>
            <person name="Guy L."/>
            <person name="Ettema T.J."/>
        </authorList>
    </citation>
    <scope>NUCLEOTIDE SEQUENCE</scope>
</reference>
<evidence type="ECO:0000313" key="2">
    <source>
        <dbReference type="EMBL" id="KKK53152.1"/>
    </source>
</evidence>